<feature type="domain" description="HTH rpiR-type" evidence="1">
    <location>
        <begin position="1"/>
        <end position="72"/>
    </location>
</feature>
<dbReference type="SUPFAM" id="SSF53697">
    <property type="entry name" value="SIS domain"/>
    <property type="match status" value="1"/>
</dbReference>
<sequence>MINIDFNKLNPLEKKINENLIALSKDVSDITINQAAEACNCSVSKISKFVKKLGFNNYKQYMDFLYGKELPKKKTFGELDRIKNFIDDFDISLVDEFIELINAYEKIILFGYGPSFICTQYFEYKLRINTNKIVIAVPDELSAESLIDEKSLLVIFSATGKFMSFDRINTLAKEKACEVLFIVEEYNASLLSEYNKVFWLSKFPQPDDFKPYEKSRTVFFIFIEEVIQHIMFNNRQVISEQNEINTEQ</sequence>
<dbReference type="PROSITE" id="PS51071">
    <property type="entry name" value="HTH_RPIR"/>
    <property type="match status" value="1"/>
</dbReference>
<evidence type="ECO:0000313" key="2">
    <source>
        <dbReference type="EMBL" id="MFL0267396.1"/>
    </source>
</evidence>
<dbReference type="Gene3D" id="3.40.50.10490">
    <property type="entry name" value="Glucose-6-phosphate isomerase like protein, domain 1"/>
    <property type="match status" value="1"/>
</dbReference>
<evidence type="ECO:0000313" key="3">
    <source>
        <dbReference type="Proteomes" id="UP001623661"/>
    </source>
</evidence>
<evidence type="ECO:0000259" key="1">
    <source>
        <dbReference type="PROSITE" id="PS51071"/>
    </source>
</evidence>
<dbReference type="InterPro" id="IPR009057">
    <property type="entry name" value="Homeodomain-like_sf"/>
</dbReference>
<reference evidence="2 3" key="1">
    <citation type="submission" date="2024-11" db="EMBL/GenBank/DDBJ databases">
        <authorList>
            <person name="Heng Y.C."/>
            <person name="Lim A.C.H."/>
            <person name="Lee J.K.Y."/>
            <person name="Kittelmann S."/>
        </authorList>
    </citation>
    <scope>NUCLEOTIDE SEQUENCE [LARGE SCALE GENOMIC DNA]</scope>
    <source>
        <strain evidence="2 3">WILCCON 0202</strain>
    </source>
</reference>
<accession>A0ABW8TNU3</accession>
<protein>
    <submittedName>
        <fullName evidence="2">MurR/RpiR family transcriptional regulator</fullName>
    </submittedName>
</protein>
<keyword evidence="3" id="KW-1185">Reference proteome</keyword>
<gene>
    <name evidence="2" type="ORF">ACJDUH_04700</name>
</gene>
<dbReference type="InterPro" id="IPR046348">
    <property type="entry name" value="SIS_dom_sf"/>
</dbReference>
<dbReference type="Pfam" id="PF01418">
    <property type="entry name" value="HTH_6"/>
    <property type="match status" value="1"/>
</dbReference>
<dbReference type="InterPro" id="IPR036388">
    <property type="entry name" value="WH-like_DNA-bd_sf"/>
</dbReference>
<proteinExistence type="predicted"/>
<dbReference type="EMBL" id="JBJHZY010000001">
    <property type="protein sequence ID" value="MFL0267396.1"/>
    <property type="molecule type" value="Genomic_DNA"/>
</dbReference>
<dbReference type="InterPro" id="IPR047640">
    <property type="entry name" value="RpiR-like"/>
</dbReference>
<dbReference type="SUPFAM" id="SSF46689">
    <property type="entry name" value="Homeodomain-like"/>
    <property type="match status" value="1"/>
</dbReference>
<dbReference type="Proteomes" id="UP001623661">
    <property type="component" value="Unassembled WGS sequence"/>
</dbReference>
<dbReference type="InterPro" id="IPR000281">
    <property type="entry name" value="HTH_RpiR"/>
</dbReference>
<name>A0ABW8TNU3_9CLOT</name>
<dbReference type="RefSeq" id="WP_406764001.1">
    <property type="nucleotide sequence ID" value="NZ_JBJHZY010000001.1"/>
</dbReference>
<dbReference type="Gene3D" id="1.10.10.10">
    <property type="entry name" value="Winged helix-like DNA-binding domain superfamily/Winged helix DNA-binding domain"/>
    <property type="match status" value="1"/>
</dbReference>
<dbReference type="PANTHER" id="PTHR30514:SF1">
    <property type="entry name" value="HTH-TYPE TRANSCRIPTIONAL REGULATOR HEXR-RELATED"/>
    <property type="match status" value="1"/>
</dbReference>
<dbReference type="PANTHER" id="PTHR30514">
    <property type="entry name" value="GLUCOKINASE"/>
    <property type="match status" value="1"/>
</dbReference>
<comment type="caution">
    <text evidence="2">The sequence shown here is derived from an EMBL/GenBank/DDBJ whole genome shotgun (WGS) entry which is preliminary data.</text>
</comment>
<organism evidence="2 3">
    <name type="scientific">Candidatus Clostridium radicumherbarum</name>
    <dbReference type="NCBI Taxonomy" id="3381662"/>
    <lineage>
        <taxon>Bacteria</taxon>
        <taxon>Bacillati</taxon>
        <taxon>Bacillota</taxon>
        <taxon>Clostridia</taxon>
        <taxon>Eubacteriales</taxon>
        <taxon>Clostridiaceae</taxon>
        <taxon>Clostridium</taxon>
    </lineage>
</organism>